<sequence>MQRVLRDAGLYHGGIDGVIGRMSRAGLRAWQAEHGLEVAGVITRETLASMPPASDGGPAGHRVAGASRNKPKADGSNRGHTPA</sequence>
<dbReference type="AlphaFoldDB" id="A0A975ARH5"/>
<organism evidence="3 4">
    <name type="scientific">Agrilutibacter solisilvae</name>
    <dbReference type="NCBI Taxonomy" id="2763317"/>
    <lineage>
        <taxon>Bacteria</taxon>
        <taxon>Pseudomonadati</taxon>
        <taxon>Pseudomonadota</taxon>
        <taxon>Gammaproteobacteria</taxon>
        <taxon>Lysobacterales</taxon>
        <taxon>Lysobacteraceae</taxon>
        <taxon>Agrilutibacter</taxon>
    </lineage>
</organism>
<evidence type="ECO:0000259" key="2">
    <source>
        <dbReference type="Pfam" id="PF01471"/>
    </source>
</evidence>
<dbReference type="InterPro" id="IPR002477">
    <property type="entry name" value="Peptidoglycan-bd-like"/>
</dbReference>
<feature type="region of interest" description="Disordered" evidence="1">
    <location>
        <begin position="47"/>
        <end position="83"/>
    </location>
</feature>
<feature type="domain" description="Peptidoglycan binding-like" evidence="2">
    <location>
        <begin position="1"/>
        <end position="50"/>
    </location>
</feature>
<dbReference type="Proteomes" id="UP000639274">
    <property type="component" value="Chromosome"/>
</dbReference>
<reference evidence="3 4" key="1">
    <citation type="submission" date="2021-03" db="EMBL/GenBank/DDBJ databases">
        <title>Lysobacter sp. nov. isolated from soil of gangwondo yeongwol, south Korea.</title>
        <authorList>
            <person name="Kim K.R."/>
            <person name="Kim K.H."/>
            <person name="Jeon C.O."/>
        </authorList>
    </citation>
    <scope>NUCLEOTIDE SEQUENCE [LARGE SCALE GENOMIC DNA]</scope>
    <source>
        <strain evidence="3 4">R19</strain>
    </source>
</reference>
<dbReference type="SUPFAM" id="SSF47090">
    <property type="entry name" value="PGBD-like"/>
    <property type="match status" value="1"/>
</dbReference>
<dbReference type="KEGG" id="lsf:I8J32_014315"/>
<protein>
    <submittedName>
        <fullName evidence="3">Peptidoglycan-binding protein</fullName>
    </submittedName>
</protein>
<dbReference type="RefSeq" id="WP_200615747.1">
    <property type="nucleotide sequence ID" value="NZ_CP071518.1"/>
</dbReference>
<accession>A0A975ARH5</accession>
<gene>
    <name evidence="3" type="ORF">I8J32_014315</name>
</gene>
<proteinExistence type="predicted"/>
<dbReference type="EMBL" id="CP071518">
    <property type="protein sequence ID" value="QSX77884.1"/>
    <property type="molecule type" value="Genomic_DNA"/>
</dbReference>
<dbReference type="Gene3D" id="1.10.101.10">
    <property type="entry name" value="PGBD-like superfamily/PGBD"/>
    <property type="match status" value="1"/>
</dbReference>
<dbReference type="Pfam" id="PF01471">
    <property type="entry name" value="PG_binding_1"/>
    <property type="match status" value="1"/>
</dbReference>
<dbReference type="InterPro" id="IPR036365">
    <property type="entry name" value="PGBD-like_sf"/>
</dbReference>
<evidence type="ECO:0000313" key="4">
    <source>
        <dbReference type="Proteomes" id="UP000639274"/>
    </source>
</evidence>
<name>A0A975ARH5_9GAMM</name>
<evidence type="ECO:0000256" key="1">
    <source>
        <dbReference type="SAM" id="MobiDB-lite"/>
    </source>
</evidence>
<keyword evidence="4" id="KW-1185">Reference proteome</keyword>
<dbReference type="InterPro" id="IPR036366">
    <property type="entry name" value="PGBDSf"/>
</dbReference>
<evidence type="ECO:0000313" key="3">
    <source>
        <dbReference type="EMBL" id="QSX77884.1"/>
    </source>
</evidence>